<accession>A0A9D3V0M1</accession>
<keyword evidence="2" id="KW-1185">Reference proteome</keyword>
<sequence length="109" mass="12889">MPLRCLKMKWMFSTELPKRWEVTTGISMPAVAMSRIKWTWVPRKTLPALARKTPATLRICFPEDKTIYKWVKRITDIWVCFGVFRIFKHQNLPGVLPPELVNLPYLKVM</sequence>
<reference evidence="1 2" key="1">
    <citation type="journal article" date="2021" name="Plant Biotechnol. J.">
        <title>Multi-omics assisted identification of the key and species-specific regulatory components of drought-tolerant mechanisms in Gossypium stocksii.</title>
        <authorList>
            <person name="Yu D."/>
            <person name="Ke L."/>
            <person name="Zhang D."/>
            <person name="Wu Y."/>
            <person name="Sun Y."/>
            <person name="Mei J."/>
            <person name="Sun J."/>
            <person name="Sun Y."/>
        </authorList>
    </citation>
    <scope>NUCLEOTIDE SEQUENCE [LARGE SCALE GENOMIC DNA]</scope>
    <source>
        <strain evidence="2">cv. E1</strain>
        <tissue evidence="1">Leaf</tissue>
    </source>
</reference>
<protein>
    <submittedName>
        <fullName evidence="1">Uncharacterized protein</fullName>
    </submittedName>
</protein>
<dbReference type="EMBL" id="JAIQCV010000009">
    <property type="protein sequence ID" value="KAH1066180.1"/>
    <property type="molecule type" value="Genomic_DNA"/>
</dbReference>
<proteinExistence type="predicted"/>
<evidence type="ECO:0000313" key="1">
    <source>
        <dbReference type="EMBL" id="KAH1066180.1"/>
    </source>
</evidence>
<comment type="caution">
    <text evidence="1">The sequence shown here is derived from an EMBL/GenBank/DDBJ whole genome shotgun (WGS) entry which is preliminary data.</text>
</comment>
<evidence type="ECO:0000313" key="2">
    <source>
        <dbReference type="Proteomes" id="UP000828251"/>
    </source>
</evidence>
<name>A0A9D3V0M1_9ROSI</name>
<organism evidence="1 2">
    <name type="scientific">Gossypium stocksii</name>
    <dbReference type="NCBI Taxonomy" id="47602"/>
    <lineage>
        <taxon>Eukaryota</taxon>
        <taxon>Viridiplantae</taxon>
        <taxon>Streptophyta</taxon>
        <taxon>Embryophyta</taxon>
        <taxon>Tracheophyta</taxon>
        <taxon>Spermatophyta</taxon>
        <taxon>Magnoliopsida</taxon>
        <taxon>eudicotyledons</taxon>
        <taxon>Gunneridae</taxon>
        <taxon>Pentapetalae</taxon>
        <taxon>rosids</taxon>
        <taxon>malvids</taxon>
        <taxon>Malvales</taxon>
        <taxon>Malvaceae</taxon>
        <taxon>Malvoideae</taxon>
        <taxon>Gossypium</taxon>
    </lineage>
</organism>
<gene>
    <name evidence="1" type="ORF">J1N35_031167</name>
</gene>
<dbReference type="Proteomes" id="UP000828251">
    <property type="component" value="Unassembled WGS sequence"/>
</dbReference>
<dbReference type="AlphaFoldDB" id="A0A9D3V0M1"/>